<gene>
    <name evidence="1" type="ORF">PVAP13_8KG313700</name>
</gene>
<proteinExistence type="predicted"/>
<evidence type="ECO:0000313" key="2">
    <source>
        <dbReference type="Proteomes" id="UP000823388"/>
    </source>
</evidence>
<evidence type="ECO:0000313" key="1">
    <source>
        <dbReference type="EMBL" id="KAG2563114.1"/>
    </source>
</evidence>
<dbReference type="AlphaFoldDB" id="A0A8T0PYP0"/>
<keyword evidence="2" id="KW-1185">Reference proteome</keyword>
<dbReference type="Proteomes" id="UP000823388">
    <property type="component" value="Chromosome 8K"/>
</dbReference>
<comment type="caution">
    <text evidence="1">The sequence shown here is derived from an EMBL/GenBank/DDBJ whole genome shotgun (WGS) entry which is preliminary data.</text>
</comment>
<dbReference type="EMBL" id="CM029051">
    <property type="protein sequence ID" value="KAG2563114.1"/>
    <property type="molecule type" value="Genomic_DNA"/>
</dbReference>
<protein>
    <submittedName>
        <fullName evidence="1">Uncharacterized protein</fullName>
    </submittedName>
</protein>
<reference evidence="1" key="1">
    <citation type="submission" date="2020-05" db="EMBL/GenBank/DDBJ databases">
        <title>WGS assembly of Panicum virgatum.</title>
        <authorList>
            <person name="Lovell J.T."/>
            <person name="Jenkins J."/>
            <person name="Shu S."/>
            <person name="Juenger T.E."/>
            <person name="Schmutz J."/>
        </authorList>
    </citation>
    <scope>NUCLEOTIDE SEQUENCE</scope>
    <source>
        <strain evidence="1">AP13</strain>
    </source>
</reference>
<sequence>MFEETKKFFLLNQLHQICHTTSQVSWDVYKTKPADTLRASIVPHRHLYPKRSWIPSVIWTTNCPKAATGHYDHN</sequence>
<name>A0A8T0PYP0_PANVG</name>
<accession>A0A8T0PYP0</accession>
<organism evidence="1 2">
    <name type="scientific">Panicum virgatum</name>
    <name type="common">Blackwell switchgrass</name>
    <dbReference type="NCBI Taxonomy" id="38727"/>
    <lineage>
        <taxon>Eukaryota</taxon>
        <taxon>Viridiplantae</taxon>
        <taxon>Streptophyta</taxon>
        <taxon>Embryophyta</taxon>
        <taxon>Tracheophyta</taxon>
        <taxon>Spermatophyta</taxon>
        <taxon>Magnoliopsida</taxon>
        <taxon>Liliopsida</taxon>
        <taxon>Poales</taxon>
        <taxon>Poaceae</taxon>
        <taxon>PACMAD clade</taxon>
        <taxon>Panicoideae</taxon>
        <taxon>Panicodae</taxon>
        <taxon>Paniceae</taxon>
        <taxon>Panicinae</taxon>
        <taxon>Panicum</taxon>
        <taxon>Panicum sect. Hiantes</taxon>
    </lineage>
</organism>